<feature type="transmembrane region" description="Helical" evidence="1">
    <location>
        <begin position="38"/>
        <end position="57"/>
    </location>
</feature>
<accession>A0A6P2CHL8</accession>
<keyword evidence="1" id="KW-1133">Transmembrane helix</keyword>
<keyword evidence="1" id="KW-0472">Membrane</keyword>
<protein>
    <submittedName>
        <fullName evidence="2">Uncharacterized protein</fullName>
    </submittedName>
</protein>
<organism evidence="2 3">
    <name type="scientific">Rhodococcus rhodnii</name>
    <dbReference type="NCBI Taxonomy" id="38312"/>
    <lineage>
        <taxon>Bacteria</taxon>
        <taxon>Bacillati</taxon>
        <taxon>Actinomycetota</taxon>
        <taxon>Actinomycetes</taxon>
        <taxon>Mycobacteriales</taxon>
        <taxon>Nocardiaceae</taxon>
        <taxon>Rhodococcus</taxon>
    </lineage>
</organism>
<reference evidence="2 3" key="1">
    <citation type="submission" date="2018-07" db="EMBL/GenBank/DDBJ databases">
        <title>Genome sequence of Rhodococcus rhodnii ATCC 35071 from Rhodnius prolixus.</title>
        <authorList>
            <person name="Patel V."/>
            <person name="Vogel K.J."/>
        </authorList>
    </citation>
    <scope>NUCLEOTIDE SEQUENCE [LARGE SCALE GENOMIC DNA]</scope>
    <source>
        <strain evidence="2 3">ATCC 35071</strain>
    </source>
</reference>
<sequence>MTVAVTSLVLSGVLLLASIALREREVPATGVVGRGRSAHLLTAAVAVCVVVAAAATLDRLISLAG</sequence>
<dbReference type="Proteomes" id="UP000471120">
    <property type="component" value="Unassembled WGS sequence"/>
</dbReference>
<gene>
    <name evidence="2" type="ORF">DW322_18725</name>
</gene>
<evidence type="ECO:0000256" key="1">
    <source>
        <dbReference type="SAM" id="Phobius"/>
    </source>
</evidence>
<proteinExistence type="predicted"/>
<evidence type="ECO:0000313" key="2">
    <source>
        <dbReference type="EMBL" id="TXG91843.1"/>
    </source>
</evidence>
<evidence type="ECO:0000313" key="3">
    <source>
        <dbReference type="Proteomes" id="UP000471120"/>
    </source>
</evidence>
<dbReference type="EMBL" id="QRCM01000001">
    <property type="protein sequence ID" value="TXG91843.1"/>
    <property type="molecule type" value="Genomic_DNA"/>
</dbReference>
<dbReference type="AlphaFoldDB" id="A0A6P2CHL8"/>
<dbReference type="RefSeq" id="WP_010839136.1">
    <property type="nucleotide sequence ID" value="NZ_QRCM01000001.1"/>
</dbReference>
<comment type="caution">
    <text evidence="2">The sequence shown here is derived from an EMBL/GenBank/DDBJ whole genome shotgun (WGS) entry which is preliminary data.</text>
</comment>
<keyword evidence="1" id="KW-0812">Transmembrane</keyword>
<name>A0A6P2CHL8_9NOCA</name>